<proteinExistence type="predicted"/>
<dbReference type="AlphaFoldDB" id="A0A2I0J7Z1"/>
<accession>A0A2I0J7Z1</accession>
<organism evidence="1 2">
    <name type="scientific">Punica granatum</name>
    <name type="common">Pomegranate</name>
    <dbReference type="NCBI Taxonomy" id="22663"/>
    <lineage>
        <taxon>Eukaryota</taxon>
        <taxon>Viridiplantae</taxon>
        <taxon>Streptophyta</taxon>
        <taxon>Embryophyta</taxon>
        <taxon>Tracheophyta</taxon>
        <taxon>Spermatophyta</taxon>
        <taxon>Magnoliopsida</taxon>
        <taxon>eudicotyledons</taxon>
        <taxon>Gunneridae</taxon>
        <taxon>Pentapetalae</taxon>
        <taxon>rosids</taxon>
        <taxon>malvids</taxon>
        <taxon>Myrtales</taxon>
        <taxon>Lythraceae</taxon>
        <taxon>Punica</taxon>
    </lineage>
</organism>
<sequence length="100" mass="11348">MQSMLRLTSSYGLPLCVSAISPPLALSKEMEDHDRRRKALRKQWSRARLRTVPELAFWREDEITAVQAIVEGEVDGDLADLFRDLLLSHYCDSSFPAKAA</sequence>
<protein>
    <submittedName>
        <fullName evidence="1">Uncharacterized protein</fullName>
    </submittedName>
</protein>
<reference evidence="1 2" key="1">
    <citation type="submission" date="2017-11" db="EMBL/GenBank/DDBJ databases">
        <title>De-novo sequencing of pomegranate (Punica granatum L.) genome.</title>
        <authorList>
            <person name="Akparov Z."/>
            <person name="Amiraslanov A."/>
            <person name="Hajiyeva S."/>
            <person name="Abbasov M."/>
            <person name="Kaur K."/>
            <person name="Hamwieh A."/>
            <person name="Solovyev V."/>
            <person name="Salamov A."/>
            <person name="Braich B."/>
            <person name="Kosarev P."/>
            <person name="Mahmoud A."/>
            <person name="Hajiyev E."/>
            <person name="Babayeva S."/>
            <person name="Izzatullayeva V."/>
            <person name="Mammadov A."/>
            <person name="Mammadov A."/>
            <person name="Sharifova S."/>
            <person name="Ojaghi J."/>
            <person name="Eynullazada K."/>
            <person name="Bayramov B."/>
            <person name="Abdulazimova A."/>
            <person name="Shahmuradov I."/>
        </authorList>
    </citation>
    <scope>NUCLEOTIDE SEQUENCE [LARGE SCALE GENOMIC DNA]</scope>
    <source>
        <strain evidence="2">cv. AG2017</strain>
        <tissue evidence="1">Leaf</tissue>
    </source>
</reference>
<evidence type="ECO:0000313" key="2">
    <source>
        <dbReference type="Proteomes" id="UP000233551"/>
    </source>
</evidence>
<dbReference type="OrthoDB" id="1886726at2759"/>
<name>A0A2I0J7Z1_PUNGR</name>
<keyword evidence="2" id="KW-1185">Reference proteome</keyword>
<gene>
    <name evidence="1" type="ORF">CRG98_027652</name>
</gene>
<dbReference type="Proteomes" id="UP000233551">
    <property type="component" value="Unassembled WGS sequence"/>
</dbReference>
<evidence type="ECO:0000313" key="1">
    <source>
        <dbReference type="EMBL" id="PKI52000.1"/>
    </source>
</evidence>
<dbReference type="EMBL" id="PGOL01001981">
    <property type="protein sequence ID" value="PKI52000.1"/>
    <property type="molecule type" value="Genomic_DNA"/>
</dbReference>
<comment type="caution">
    <text evidence="1">The sequence shown here is derived from an EMBL/GenBank/DDBJ whole genome shotgun (WGS) entry which is preliminary data.</text>
</comment>
<dbReference type="GeneID" id="116210298"/>